<dbReference type="GO" id="GO:0008173">
    <property type="term" value="F:RNA methyltransferase activity"/>
    <property type="evidence" value="ECO:0007669"/>
    <property type="project" value="InterPro"/>
</dbReference>
<sequence>MEISVVFYHPKNPQNLHDVAALAASLRANLYVIPRPGVDYKLEMLQKRARTRLKIVQSMAKIVNNIGDAVYIVLETYGDRYLHEIEINGDKVAIIIGAEDYGVPRHVLDSLEKPLVAAKIPTAVQGMSYNVAATVAMALYEVVRRLRAGTL</sequence>
<evidence type="ECO:0000259" key="3">
    <source>
        <dbReference type="Pfam" id="PF00588"/>
    </source>
</evidence>
<accession>A0A832ZUF7</accession>
<evidence type="ECO:0000313" key="5">
    <source>
        <dbReference type="Proteomes" id="UP000600071"/>
    </source>
</evidence>
<dbReference type="GO" id="GO:0006396">
    <property type="term" value="P:RNA processing"/>
    <property type="evidence" value="ECO:0007669"/>
    <property type="project" value="InterPro"/>
</dbReference>
<dbReference type="SUPFAM" id="SSF75217">
    <property type="entry name" value="alpha/beta knot"/>
    <property type="match status" value="1"/>
</dbReference>
<dbReference type="Pfam" id="PF00588">
    <property type="entry name" value="SpoU_methylase"/>
    <property type="match status" value="1"/>
</dbReference>
<evidence type="ECO:0000256" key="1">
    <source>
        <dbReference type="ARBA" id="ARBA00022603"/>
    </source>
</evidence>
<evidence type="ECO:0000256" key="2">
    <source>
        <dbReference type="ARBA" id="ARBA00022679"/>
    </source>
</evidence>
<protein>
    <recommendedName>
        <fullName evidence="3">tRNA/rRNA methyltransferase SpoU type domain-containing protein</fullName>
    </recommendedName>
</protein>
<dbReference type="InterPro" id="IPR001537">
    <property type="entry name" value="SpoU_MeTrfase"/>
</dbReference>
<feature type="domain" description="tRNA/rRNA methyltransferase SpoU type" evidence="3">
    <location>
        <begin position="3"/>
        <end position="140"/>
    </location>
</feature>
<dbReference type="Proteomes" id="UP000600071">
    <property type="component" value="Unassembled WGS sequence"/>
</dbReference>
<dbReference type="AlphaFoldDB" id="A0A832ZUF7"/>
<keyword evidence="1" id="KW-0489">Methyltransferase</keyword>
<proteinExistence type="predicted"/>
<gene>
    <name evidence="4" type="ORF">EYH50_03540</name>
</gene>
<dbReference type="InterPro" id="IPR029026">
    <property type="entry name" value="tRNA_m1G_MTases_N"/>
</dbReference>
<reference evidence="4" key="1">
    <citation type="journal article" date="2020" name="ISME J.">
        <title>Gammaproteobacteria mediating utilization of methyl-, sulfur- and petroleum organic compounds in deep ocean hydrothermal plumes.</title>
        <authorList>
            <person name="Zhou Z."/>
            <person name="Liu Y."/>
            <person name="Pan J."/>
            <person name="Cron B.R."/>
            <person name="Toner B.M."/>
            <person name="Anantharaman K."/>
            <person name="Breier J.A."/>
            <person name="Dick G.J."/>
            <person name="Li M."/>
        </authorList>
    </citation>
    <scope>NUCLEOTIDE SEQUENCE</scope>
    <source>
        <strain evidence="4">SZUA-1523</strain>
    </source>
</reference>
<organism evidence="4 5">
    <name type="scientific">Pyrodictium delaneyi</name>
    <dbReference type="NCBI Taxonomy" id="1273541"/>
    <lineage>
        <taxon>Archaea</taxon>
        <taxon>Thermoproteota</taxon>
        <taxon>Thermoprotei</taxon>
        <taxon>Desulfurococcales</taxon>
        <taxon>Pyrodictiaceae</taxon>
        <taxon>Pyrodictium</taxon>
    </lineage>
</organism>
<dbReference type="EMBL" id="DQVR01000078">
    <property type="protein sequence ID" value="HIQ24101.1"/>
    <property type="molecule type" value="Genomic_DNA"/>
</dbReference>
<keyword evidence="2" id="KW-0808">Transferase</keyword>
<dbReference type="GO" id="GO:0032259">
    <property type="term" value="P:methylation"/>
    <property type="evidence" value="ECO:0007669"/>
    <property type="project" value="UniProtKB-KW"/>
</dbReference>
<dbReference type="Gene3D" id="3.40.1280.10">
    <property type="match status" value="1"/>
</dbReference>
<name>A0A832ZUF7_9CREN</name>
<dbReference type="GO" id="GO:0003723">
    <property type="term" value="F:RNA binding"/>
    <property type="evidence" value="ECO:0007669"/>
    <property type="project" value="InterPro"/>
</dbReference>
<comment type="caution">
    <text evidence="4">The sequence shown here is derived from an EMBL/GenBank/DDBJ whole genome shotgun (WGS) entry which is preliminary data.</text>
</comment>
<evidence type="ECO:0000313" key="4">
    <source>
        <dbReference type="EMBL" id="HIQ24101.1"/>
    </source>
</evidence>
<dbReference type="InterPro" id="IPR029028">
    <property type="entry name" value="Alpha/beta_knot_MTases"/>
</dbReference>